<organism evidence="1">
    <name type="scientific">Anguilla anguilla</name>
    <name type="common">European freshwater eel</name>
    <name type="synonym">Muraena anguilla</name>
    <dbReference type="NCBI Taxonomy" id="7936"/>
    <lineage>
        <taxon>Eukaryota</taxon>
        <taxon>Metazoa</taxon>
        <taxon>Chordata</taxon>
        <taxon>Craniata</taxon>
        <taxon>Vertebrata</taxon>
        <taxon>Euteleostomi</taxon>
        <taxon>Actinopterygii</taxon>
        <taxon>Neopterygii</taxon>
        <taxon>Teleostei</taxon>
        <taxon>Anguilliformes</taxon>
        <taxon>Anguillidae</taxon>
        <taxon>Anguilla</taxon>
    </lineage>
</organism>
<reference evidence="1" key="1">
    <citation type="submission" date="2014-11" db="EMBL/GenBank/DDBJ databases">
        <authorList>
            <person name="Amaro Gonzalez C."/>
        </authorList>
    </citation>
    <scope>NUCLEOTIDE SEQUENCE</scope>
</reference>
<protein>
    <submittedName>
        <fullName evidence="1">Uncharacterized protein</fullName>
    </submittedName>
</protein>
<accession>A0A0E9VJL6</accession>
<sequence>MKQPIQAKKSRD</sequence>
<dbReference type="EMBL" id="GBXM01030361">
    <property type="protein sequence ID" value="JAH78216.1"/>
    <property type="molecule type" value="Transcribed_RNA"/>
</dbReference>
<evidence type="ECO:0000313" key="1">
    <source>
        <dbReference type="EMBL" id="JAH78216.1"/>
    </source>
</evidence>
<proteinExistence type="predicted"/>
<dbReference type="EMBL" id="GBXM01055848">
    <property type="protein sequence ID" value="JAH52729.1"/>
    <property type="molecule type" value="Transcribed_RNA"/>
</dbReference>
<reference evidence="1" key="2">
    <citation type="journal article" date="2015" name="Fish Shellfish Immunol.">
        <title>Early steps in the European eel (Anguilla anguilla)-Vibrio vulnificus interaction in the gills: Role of the RtxA13 toxin.</title>
        <authorList>
            <person name="Callol A."/>
            <person name="Pajuelo D."/>
            <person name="Ebbesson L."/>
            <person name="Teles M."/>
            <person name="MacKenzie S."/>
            <person name="Amaro C."/>
        </authorList>
    </citation>
    <scope>NUCLEOTIDE SEQUENCE</scope>
</reference>
<name>A0A0E9VJL6_ANGAN</name>